<dbReference type="EMBL" id="SFCC01000026">
    <property type="protein sequence ID" value="RZQ59321.1"/>
    <property type="molecule type" value="Genomic_DNA"/>
</dbReference>
<dbReference type="Proteomes" id="UP000292003">
    <property type="component" value="Unassembled WGS sequence"/>
</dbReference>
<organism evidence="2 3">
    <name type="scientific">Amycolatopsis suaedae</name>
    <dbReference type="NCBI Taxonomy" id="2510978"/>
    <lineage>
        <taxon>Bacteria</taxon>
        <taxon>Bacillati</taxon>
        <taxon>Actinomycetota</taxon>
        <taxon>Actinomycetes</taxon>
        <taxon>Pseudonocardiales</taxon>
        <taxon>Pseudonocardiaceae</taxon>
        <taxon>Amycolatopsis</taxon>
    </lineage>
</organism>
<dbReference type="OrthoDB" id="527247at2"/>
<gene>
    <name evidence="2" type="ORF">EWH70_34605</name>
</gene>
<comment type="caution">
    <text evidence="2">The sequence shown here is derived from an EMBL/GenBank/DDBJ whole genome shotgun (WGS) entry which is preliminary data.</text>
</comment>
<dbReference type="AlphaFoldDB" id="A0A4Q7IWL5"/>
<evidence type="ECO:0000259" key="1">
    <source>
        <dbReference type="Pfam" id="PF14065"/>
    </source>
</evidence>
<dbReference type="RefSeq" id="WP_130479825.1">
    <property type="nucleotide sequence ID" value="NZ_SFCC01000026.1"/>
</dbReference>
<keyword evidence="3" id="KW-1185">Reference proteome</keyword>
<evidence type="ECO:0000313" key="3">
    <source>
        <dbReference type="Proteomes" id="UP000292003"/>
    </source>
</evidence>
<sequence length="419" mass="45135">MSDAKAIAAVTEALVSVIHSGVKDIQGLGAIDVTAAPPHSLTGDPQAIRVNLFLYQVEVEGSLRNTDRLDVLPGETGEPPLPLVLRYLVTPYLGDDDDVKAHLLLGEAIQMLHSRTVLTRADLTRTPGRIIDSDIVQALDRVRVTWHPMSENDIYSLWSAFSTPYRLSAAIEVKPVLIDSLRPSRSAVPVLTRGKDDVGPRADGRLSSPFPALDSATGLTVDDRGNEFAEPVAVLADTVVLGGVNLGGAVRVLLTHPLLDEPEEIRDFVSVGEREVRFLLPGEHDRFPAGRWTVAVEVATVDGPVVTNEVFLPVGPVVDEFPLEVTLSGTGTASFQLTCSPAVRAGQPVSLLLGGTVLVPDTPVDEQPRGRILRFIVGEEHLGIHPARLRIAGVDSRLIDRTTTPPTFRDQTVTVVRQP</sequence>
<dbReference type="Pfam" id="PF14065">
    <property type="entry name" value="Pvc16_N"/>
    <property type="match status" value="1"/>
</dbReference>
<feature type="domain" description="Pvc16 N-terminal" evidence="1">
    <location>
        <begin position="9"/>
        <end position="191"/>
    </location>
</feature>
<accession>A0A4Q7IWL5</accession>
<proteinExistence type="predicted"/>
<reference evidence="2 3" key="1">
    <citation type="submission" date="2019-02" db="EMBL/GenBank/DDBJ databases">
        <title>Draft genome sequence of Amycolatopsis sp. 8-3EHSu isolated from roots of Suaeda maritima.</title>
        <authorList>
            <person name="Duangmal K."/>
            <person name="Chantavorakit T."/>
        </authorList>
    </citation>
    <scope>NUCLEOTIDE SEQUENCE [LARGE SCALE GENOMIC DNA]</scope>
    <source>
        <strain evidence="2 3">8-3EHSu</strain>
    </source>
</reference>
<dbReference type="InterPro" id="IPR025351">
    <property type="entry name" value="Pvc16_N"/>
</dbReference>
<evidence type="ECO:0000313" key="2">
    <source>
        <dbReference type="EMBL" id="RZQ59321.1"/>
    </source>
</evidence>
<name>A0A4Q7IWL5_9PSEU</name>
<protein>
    <submittedName>
        <fullName evidence="2">DUF4255 domain-containing protein</fullName>
    </submittedName>
</protein>